<feature type="transmembrane region" description="Helical" evidence="1">
    <location>
        <begin position="191"/>
        <end position="212"/>
    </location>
</feature>
<feature type="transmembrane region" description="Helical" evidence="1">
    <location>
        <begin position="12"/>
        <end position="29"/>
    </location>
</feature>
<sequence>MRVRRRIALVRWAIASLGAVVVLSAVVVAQTRVGSDATADFLSSVTALTNILSVIAFAIAGRSSWRAARSNGRRSAAPTGESPRITAMRTLNAATLLSMSGLFLMIYGPVALGDPAQLNPSTIVLHVLVPAFAVIELLAVPGERPVDLRLVWLVMVFPMLWFAYTFARGALAARYVYEFLDPALSGGPRTIVGMTVLILSIFFLMGVVILSLQRWRAAAPGRLV</sequence>
<protein>
    <recommendedName>
        <fullName evidence="4">FAR-17a/AIG1-like protein</fullName>
    </recommendedName>
</protein>
<reference evidence="2 3" key="1">
    <citation type="submission" date="2016-05" db="EMBL/GenBank/DDBJ databases">
        <title>Complete genome sequence of Rathayibacter tritici NCPPB 1953.</title>
        <authorList>
            <person name="Park J."/>
            <person name="Lee H.-H."/>
            <person name="Lee S.-W."/>
            <person name="Seo Y.-S."/>
        </authorList>
    </citation>
    <scope>NUCLEOTIDE SEQUENCE [LARGE SCALE GENOMIC DNA]</scope>
    <source>
        <strain evidence="2 3">NCPPB 1953</strain>
    </source>
</reference>
<keyword evidence="1" id="KW-1133">Transmembrane helix</keyword>
<keyword evidence="1" id="KW-0812">Transmembrane</keyword>
<gene>
    <name evidence="2" type="ORF">A6122_0121</name>
</gene>
<keyword evidence="3" id="KW-1185">Reference proteome</keyword>
<feature type="transmembrane region" description="Helical" evidence="1">
    <location>
        <begin position="41"/>
        <end position="60"/>
    </location>
</feature>
<name>A0A160KQ13_9MICO</name>
<keyword evidence="1" id="KW-0472">Membrane</keyword>
<proteinExistence type="predicted"/>
<dbReference type="KEGG" id="rtn:A6122_0121"/>
<dbReference type="RefSeq" id="WP_068250324.1">
    <property type="nucleotide sequence ID" value="NZ_CP015515.1"/>
</dbReference>
<dbReference type="InterPro" id="IPR049713">
    <property type="entry name" value="Pr6Pr-like"/>
</dbReference>
<feature type="transmembrane region" description="Helical" evidence="1">
    <location>
        <begin position="91"/>
        <end position="112"/>
    </location>
</feature>
<dbReference type="NCBIfam" id="NF038065">
    <property type="entry name" value="Pr6Pr"/>
    <property type="match status" value="1"/>
</dbReference>
<dbReference type="AlphaFoldDB" id="A0A160KQ13"/>
<dbReference type="EMBL" id="CP015515">
    <property type="protein sequence ID" value="AND15287.1"/>
    <property type="molecule type" value="Genomic_DNA"/>
</dbReference>
<evidence type="ECO:0000256" key="1">
    <source>
        <dbReference type="SAM" id="Phobius"/>
    </source>
</evidence>
<dbReference type="STRING" id="33888.A6122_0121"/>
<evidence type="ECO:0008006" key="4">
    <source>
        <dbReference type="Google" id="ProtNLM"/>
    </source>
</evidence>
<dbReference type="Proteomes" id="UP000077071">
    <property type="component" value="Chromosome"/>
</dbReference>
<feature type="transmembrane region" description="Helical" evidence="1">
    <location>
        <begin position="150"/>
        <end position="171"/>
    </location>
</feature>
<feature type="transmembrane region" description="Helical" evidence="1">
    <location>
        <begin position="118"/>
        <end position="138"/>
    </location>
</feature>
<evidence type="ECO:0000313" key="3">
    <source>
        <dbReference type="Proteomes" id="UP000077071"/>
    </source>
</evidence>
<organism evidence="2 3">
    <name type="scientific">Rathayibacter tritici</name>
    <dbReference type="NCBI Taxonomy" id="33888"/>
    <lineage>
        <taxon>Bacteria</taxon>
        <taxon>Bacillati</taxon>
        <taxon>Actinomycetota</taxon>
        <taxon>Actinomycetes</taxon>
        <taxon>Micrococcales</taxon>
        <taxon>Microbacteriaceae</taxon>
        <taxon>Rathayibacter</taxon>
    </lineage>
</organism>
<evidence type="ECO:0000313" key="2">
    <source>
        <dbReference type="EMBL" id="AND15287.1"/>
    </source>
</evidence>
<dbReference type="PATRIC" id="fig|33888.3.peg.146"/>
<accession>A0A160KQ13</accession>